<evidence type="ECO:0000313" key="1">
    <source>
        <dbReference type="EMBL" id="RLL18367.1"/>
    </source>
</evidence>
<evidence type="ECO:0000313" key="2">
    <source>
        <dbReference type="Proteomes" id="UP000280271"/>
    </source>
</evidence>
<keyword evidence="2" id="KW-1185">Reference proteome</keyword>
<accession>A0ABX9TS36</accession>
<sequence>MLYVANSSYMKQKKSLPRGWVSLEKHIQNILKEETSAIESEIYSSGLSTFCERLYKIVLIVFMYKY</sequence>
<dbReference type="Proteomes" id="UP000280271">
    <property type="component" value="Unassembled WGS sequence"/>
</dbReference>
<reference evidence="1 2" key="1">
    <citation type="submission" date="2018-09" db="EMBL/GenBank/DDBJ databases">
        <title>The draft genome of Acinetobacter sp. strains.</title>
        <authorList>
            <person name="Qin J."/>
            <person name="Feng Y."/>
            <person name="Zong Z."/>
        </authorList>
    </citation>
    <scope>NUCLEOTIDE SEQUENCE [LARGE SCALE GENOMIC DNA]</scope>
    <source>
        <strain evidence="1 2">WCHAc060005</strain>
    </source>
</reference>
<proteinExistence type="predicted"/>
<protein>
    <submittedName>
        <fullName evidence="1">Uncharacterized protein</fullName>
    </submittedName>
</protein>
<gene>
    <name evidence="1" type="ORF">D9K81_15795</name>
</gene>
<dbReference type="EMBL" id="RCHC01000022">
    <property type="protein sequence ID" value="RLL18367.1"/>
    <property type="molecule type" value="Genomic_DNA"/>
</dbReference>
<comment type="caution">
    <text evidence="1">The sequence shown here is derived from an EMBL/GenBank/DDBJ whole genome shotgun (WGS) entry which is preliminary data.</text>
</comment>
<name>A0ABX9TS36_9GAMM</name>
<organism evidence="1 2">
    <name type="scientific">Acinetobacter chengduensis</name>
    <dbReference type="NCBI Taxonomy" id="2420890"/>
    <lineage>
        <taxon>Bacteria</taxon>
        <taxon>Pseudomonadati</taxon>
        <taxon>Pseudomonadota</taxon>
        <taxon>Gammaproteobacteria</taxon>
        <taxon>Moraxellales</taxon>
        <taxon>Moraxellaceae</taxon>
        <taxon>Acinetobacter</taxon>
    </lineage>
</organism>